<reference evidence="5 6" key="1">
    <citation type="submission" date="2024-04" db="EMBL/GenBank/DDBJ databases">
        <title>Okeanomitos corallinicola gen. &amp; sp. nov. (Nostocales, Cyanobacteria), a new toxic marine heterocyst-forming cyanobacterium from a coral reef.</title>
        <authorList>
            <person name="Li H."/>
            <person name="Li R."/>
            <person name="Kang J."/>
            <person name="Hii K.S."/>
            <person name="Mohamed H.F."/>
            <person name="Xu X."/>
            <person name="Luo Z."/>
        </authorList>
    </citation>
    <scope>NUCLEOTIDE SEQUENCE [LARGE SCALE GENOMIC DNA]</scope>
    <source>
        <strain evidence="5 6">TIOX110</strain>
    </source>
</reference>
<keyword evidence="6" id="KW-1185">Reference proteome</keyword>
<evidence type="ECO:0000256" key="3">
    <source>
        <dbReference type="PROSITE-ProRule" id="PRU00169"/>
    </source>
</evidence>
<keyword evidence="2" id="KW-0902">Two-component regulatory system</keyword>
<evidence type="ECO:0000313" key="5">
    <source>
        <dbReference type="EMBL" id="WZB87600.1"/>
    </source>
</evidence>
<sequence length="126" mass="14631">MKKILIAEDNRVNQKISMRILEKLGYSPDVVSNGKEAILALQKQFYDVVFMDIQMPEMDGLEATRKICEYWQSHERPVIIAMTASEEERDKESCLQAGMNDYISKPIRIETVQIMLDKYLHNFGNT</sequence>
<dbReference type="Gene3D" id="3.40.50.2300">
    <property type="match status" value="1"/>
</dbReference>
<organism evidence="5 6">
    <name type="scientific">Okeanomitos corallinicola TIOX110</name>
    <dbReference type="NCBI Taxonomy" id="3133117"/>
    <lineage>
        <taxon>Bacteria</taxon>
        <taxon>Bacillati</taxon>
        <taxon>Cyanobacteriota</taxon>
        <taxon>Cyanophyceae</taxon>
        <taxon>Nostocales</taxon>
        <taxon>Aphanizomenonaceae</taxon>
        <taxon>Okeanomitos</taxon>
    </lineage>
</organism>
<proteinExistence type="predicted"/>
<dbReference type="PANTHER" id="PTHR45339">
    <property type="entry name" value="HYBRID SIGNAL TRANSDUCTION HISTIDINE KINASE J"/>
    <property type="match status" value="1"/>
</dbReference>
<dbReference type="Pfam" id="PF00072">
    <property type="entry name" value="Response_reg"/>
    <property type="match status" value="1"/>
</dbReference>
<dbReference type="RefSeq" id="WP_353930512.1">
    <property type="nucleotide sequence ID" value="NZ_CP150886.1"/>
</dbReference>
<dbReference type="EMBL" id="CP150886">
    <property type="protein sequence ID" value="WZB87600.1"/>
    <property type="molecule type" value="Genomic_DNA"/>
</dbReference>
<evidence type="ECO:0000313" key="6">
    <source>
        <dbReference type="Proteomes" id="UP001483337"/>
    </source>
</evidence>
<dbReference type="Proteomes" id="UP001483337">
    <property type="component" value="Chromosome"/>
</dbReference>
<name>A0ABZ2UT88_9CYAN</name>
<dbReference type="SMART" id="SM00448">
    <property type="entry name" value="REC"/>
    <property type="match status" value="1"/>
</dbReference>
<gene>
    <name evidence="5" type="ORF">WJM97_19920</name>
</gene>
<dbReference type="InterPro" id="IPR001789">
    <property type="entry name" value="Sig_transdc_resp-reg_receiver"/>
</dbReference>
<evidence type="ECO:0000256" key="1">
    <source>
        <dbReference type="ARBA" id="ARBA00022553"/>
    </source>
</evidence>
<dbReference type="InterPro" id="IPR011006">
    <property type="entry name" value="CheY-like_superfamily"/>
</dbReference>
<dbReference type="SUPFAM" id="SSF52172">
    <property type="entry name" value="CheY-like"/>
    <property type="match status" value="1"/>
</dbReference>
<feature type="modified residue" description="4-aspartylphosphate" evidence="3">
    <location>
        <position position="52"/>
    </location>
</feature>
<feature type="domain" description="Response regulatory" evidence="4">
    <location>
        <begin position="3"/>
        <end position="120"/>
    </location>
</feature>
<evidence type="ECO:0000259" key="4">
    <source>
        <dbReference type="PROSITE" id="PS50110"/>
    </source>
</evidence>
<dbReference type="PANTHER" id="PTHR45339:SF1">
    <property type="entry name" value="HYBRID SIGNAL TRANSDUCTION HISTIDINE KINASE J"/>
    <property type="match status" value="1"/>
</dbReference>
<dbReference type="PROSITE" id="PS50110">
    <property type="entry name" value="RESPONSE_REGULATORY"/>
    <property type="match status" value="1"/>
</dbReference>
<dbReference type="CDD" id="cd17546">
    <property type="entry name" value="REC_hyHK_CKI1_RcsC-like"/>
    <property type="match status" value="1"/>
</dbReference>
<accession>A0ABZ2UT88</accession>
<keyword evidence="1 3" id="KW-0597">Phosphoprotein</keyword>
<evidence type="ECO:0000256" key="2">
    <source>
        <dbReference type="ARBA" id="ARBA00023012"/>
    </source>
</evidence>
<protein>
    <submittedName>
        <fullName evidence="5">Response regulator</fullName>
    </submittedName>
</protein>